<feature type="region of interest" description="Disordered" evidence="1">
    <location>
        <begin position="1"/>
        <end position="29"/>
    </location>
</feature>
<evidence type="ECO:0000313" key="3">
    <source>
        <dbReference type="Proteomes" id="UP001221757"/>
    </source>
</evidence>
<protein>
    <submittedName>
        <fullName evidence="2">Uncharacterized protein</fullName>
    </submittedName>
</protein>
<evidence type="ECO:0000256" key="1">
    <source>
        <dbReference type="SAM" id="MobiDB-lite"/>
    </source>
</evidence>
<dbReference type="Proteomes" id="UP001221757">
    <property type="component" value="Unassembled WGS sequence"/>
</dbReference>
<accession>A0AAD7CNY7</accession>
<proteinExistence type="predicted"/>
<dbReference type="AlphaFoldDB" id="A0AAD7CNY7"/>
<gene>
    <name evidence="2" type="ORF">B0H17DRAFT_1215103</name>
</gene>
<name>A0AAD7CNY7_MYCRO</name>
<keyword evidence="3" id="KW-1185">Reference proteome</keyword>
<reference evidence="2" key="1">
    <citation type="submission" date="2023-03" db="EMBL/GenBank/DDBJ databases">
        <title>Massive genome expansion in bonnet fungi (Mycena s.s.) driven by repeated elements and novel gene families across ecological guilds.</title>
        <authorList>
            <consortium name="Lawrence Berkeley National Laboratory"/>
            <person name="Harder C.B."/>
            <person name="Miyauchi S."/>
            <person name="Viragh M."/>
            <person name="Kuo A."/>
            <person name="Thoen E."/>
            <person name="Andreopoulos B."/>
            <person name="Lu D."/>
            <person name="Skrede I."/>
            <person name="Drula E."/>
            <person name="Henrissat B."/>
            <person name="Morin E."/>
            <person name="Kohler A."/>
            <person name="Barry K."/>
            <person name="LaButti K."/>
            <person name="Morin E."/>
            <person name="Salamov A."/>
            <person name="Lipzen A."/>
            <person name="Mereny Z."/>
            <person name="Hegedus B."/>
            <person name="Baldrian P."/>
            <person name="Stursova M."/>
            <person name="Weitz H."/>
            <person name="Taylor A."/>
            <person name="Grigoriev I.V."/>
            <person name="Nagy L.G."/>
            <person name="Martin F."/>
            <person name="Kauserud H."/>
        </authorList>
    </citation>
    <scope>NUCLEOTIDE SEQUENCE</scope>
    <source>
        <strain evidence="2">CBHHK067</strain>
    </source>
</reference>
<sequence length="331" mass="36938">MDYAKASSKRRRGTKRTAEQLEADTPDVKSVHLKRQAESMANALRVDVDAAELSHSKPAWIGNQNSEKKAEDGLGGRIYTVEEIKELTGVDGMRYRNWLGFLSIPIVVDIHGRIIAVLGGMPRDLPGRKIVKDGATMLMADNAHRLSYSEEDLHHRRAQEPYPAEPGNLCNNPANTAVTDELLAHKYFKRLSDFANCLFRTFVPLLFAFYQIQMGILTAPLGYLDPDLSGHLILWDLKLVIRFPPGPTILIPSAIVRHSNVPVGPTESRFSFTQYTAGGLFRWIRNGFRSNEEFAMSATVAEKVQSAEESHTRWEKGVAMYSTVDNLAPAS</sequence>
<organism evidence="2 3">
    <name type="scientific">Mycena rosella</name>
    <name type="common">Pink bonnet</name>
    <name type="synonym">Agaricus rosellus</name>
    <dbReference type="NCBI Taxonomy" id="1033263"/>
    <lineage>
        <taxon>Eukaryota</taxon>
        <taxon>Fungi</taxon>
        <taxon>Dikarya</taxon>
        <taxon>Basidiomycota</taxon>
        <taxon>Agaricomycotina</taxon>
        <taxon>Agaricomycetes</taxon>
        <taxon>Agaricomycetidae</taxon>
        <taxon>Agaricales</taxon>
        <taxon>Marasmiineae</taxon>
        <taxon>Mycenaceae</taxon>
        <taxon>Mycena</taxon>
    </lineage>
</organism>
<evidence type="ECO:0000313" key="2">
    <source>
        <dbReference type="EMBL" id="KAJ7651889.1"/>
    </source>
</evidence>
<dbReference type="EMBL" id="JARKIE010000354">
    <property type="protein sequence ID" value="KAJ7651889.1"/>
    <property type="molecule type" value="Genomic_DNA"/>
</dbReference>
<comment type="caution">
    <text evidence="2">The sequence shown here is derived from an EMBL/GenBank/DDBJ whole genome shotgun (WGS) entry which is preliminary data.</text>
</comment>